<gene>
    <name evidence="3" type="ORF">GNI_054510</name>
</gene>
<organism evidence="3 4">
    <name type="scientific">Gregarina niphandrodes</name>
    <name type="common">Septate eugregarine</name>
    <dbReference type="NCBI Taxonomy" id="110365"/>
    <lineage>
        <taxon>Eukaryota</taxon>
        <taxon>Sar</taxon>
        <taxon>Alveolata</taxon>
        <taxon>Apicomplexa</taxon>
        <taxon>Conoidasida</taxon>
        <taxon>Gregarinasina</taxon>
        <taxon>Eugregarinorida</taxon>
        <taxon>Gregarinidae</taxon>
        <taxon>Gregarina</taxon>
    </lineage>
</organism>
<evidence type="ECO:0000313" key="3">
    <source>
        <dbReference type="EMBL" id="EZG70698.1"/>
    </source>
</evidence>
<keyword evidence="4" id="KW-1185">Reference proteome</keyword>
<dbReference type="AlphaFoldDB" id="A0A023B934"/>
<feature type="compositionally biased region" description="Low complexity" evidence="1">
    <location>
        <begin position="232"/>
        <end position="245"/>
    </location>
</feature>
<evidence type="ECO:0000256" key="1">
    <source>
        <dbReference type="SAM" id="MobiDB-lite"/>
    </source>
</evidence>
<evidence type="ECO:0000313" key="4">
    <source>
        <dbReference type="Proteomes" id="UP000019763"/>
    </source>
</evidence>
<dbReference type="RefSeq" id="XP_011129881.1">
    <property type="nucleotide sequence ID" value="XM_011131579.1"/>
</dbReference>
<name>A0A023B934_GRENI</name>
<dbReference type="VEuPathDB" id="CryptoDB:GNI_054510"/>
<reference evidence="3" key="1">
    <citation type="submission" date="2013-12" db="EMBL/GenBank/DDBJ databases">
        <authorList>
            <person name="Omoto C.K."/>
            <person name="Sibley D."/>
            <person name="Venepally P."/>
            <person name="Hadjithomas M."/>
            <person name="Karamycheva S."/>
            <person name="Brunk B."/>
            <person name="Roos D."/>
            <person name="Caler E."/>
            <person name="Lorenzi H."/>
        </authorList>
    </citation>
    <scope>NUCLEOTIDE SEQUENCE</scope>
</reference>
<accession>A0A023B934</accession>
<keyword evidence="2 3" id="KW-0812">Transmembrane</keyword>
<feature type="region of interest" description="Disordered" evidence="1">
    <location>
        <begin position="315"/>
        <end position="337"/>
    </location>
</feature>
<keyword evidence="2" id="KW-0472">Membrane</keyword>
<protein>
    <submittedName>
        <fullName evidence="3">Transmembrane protein</fullName>
    </submittedName>
</protein>
<dbReference type="Proteomes" id="UP000019763">
    <property type="component" value="Unassembled WGS sequence"/>
</dbReference>
<feature type="region of interest" description="Disordered" evidence="1">
    <location>
        <begin position="232"/>
        <end position="257"/>
    </location>
</feature>
<dbReference type="Gene3D" id="3.40.50.410">
    <property type="entry name" value="von Willebrand factor, type A domain"/>
    <property type="match status" value="1"/>
</dbReference>
<sequence length="459" mass="50491">MKTGCGVAEVELIINYDGTDSHREALSRVGRLVTPLIAKTEELSETGAITFGFNFFGDRVDPGKWAYDMFNQTCHMPIIPPITISNRIPVGNNNGRARIPVGGGDPSLAEDNMLGDNILSRIEDAVASFSPIPGGIFDPAEDSLGSLYSVLKSRVKINDDMRSDKSRLGLLIVVTVTDNKAHYAEDHTLPNQGALPFPQWDGELTCELGYSYVPISELQKLATQKFASNQAASNQAASNQAASTPQKPPTKKRPTPNLTHLSALAPVALTYTVPEYVPWWSWTYERIGFEHFYVASSLPSILSKLDEIACSVQPATQNTQEPDGVRNGVRKDTHRWDNGGWEERATAWEQEKPATDAVIEVLTTSYPVPAGWRSGPKRLSSPAWIIPSRLNSHPTFWFRSLTVLALIAIFIAGWTLTHCRKPLQNMARPTTTAVSMAPAETLNSDLRDEVATINSEQYI</sequence>
<keyword evidence="2" id="KW-1133">Transmembrane helix</keyword>
<dbReference type="GeneID" id="22912003"/>
<comment type="caution">
    <text evidence="3">The sequence shown here is derived from an EMBL/GenBank/DDBJ whole genome shotgun (WGS) entry which is preliminary data.</text>
</comment>
<feature type="transmembrane region" description="Helical" evidence="2">
    <location>
        <begin position="396"/>
        <end position="416"/>
    </location>
</feature>
<evidence type="ECO:0000256" key="2">
    <source>
        <dbReference type="SAM" id="Phobius"/>
    </source>
</evidence>
<proteinExistence type="predicted"/>
<dbReference type="EMBL" id="AFNH02000416">
    <property type="protein sequence ID" value="EZG70698.1"/>
    <property type="molecule type" value="Genomic_DNA"/>
</dbReference>
<dbReference type="InterPro" id="IPR036465">
    <property type="entry name" value="vWFA_dom_sf"/>
</dbReference>